<evidence type="ECO:0000256" key="1">
    <source>
        <dbReference type="SAM" id="MobiDB-lite"/>
    </source>
</evidence>
<evidence type="ECO:0008006" key="5">
    <source>
        <dbReference type="Google" id="ProtNLM"/>
    </source>
</evidence>
<feature type="transmembrane region" description="Helical" evidence="2">
    <location>
        <begin position="41"/>
        <end position="64"/>
    </location>
</feature>
<comment type="caution">
    <text evidence="3">The sequence shown here is derived from an EMBL/GenBank/DDBJ whole genome shotgun (WGS) entry which is preliminary data.</text>
</comment>
<reference evidence="3 4" key="1">
    <citation type="submission" date="2019-01" db="EMBL/GenBank/DDBJ databases">
        <title>Lujinxingia litoralis gen. nov., sp. nov. and Lujinxingia sediminis gen. nov., sp. nov., new members in the order Bradymonadales, isolated from coastal sediment.</title>
        <authorList>
            <person name="Li C.-M."/>
        </authorList>
    </citation>
    <scope>NUCLEOTIDE SEQUENCE [LARGE SCALE GENOMIC DNA]</scope>
    <source>
        <strain evidence="3 4">SEH01</strain>
    </source>
</reference>
<sequence length="190" mass="20622">MARPQPPLRSLSKVSPGPPRASRYWDPPPLENDMLSIPSHIFWPGFIIAILGICMGSGMSIILASASDGGPRIVPDYYERAVAWDESVAIDEASRELGWTVALSINDERAEVAVRDAMGQPLTLSGSASFRLASDVEPRATVPLIARADGQPGHYILEGAPLEPGVWDVTLHLQGGETTYERTHRVERSP</sequence>
<protein>
    <recommendedName>
        <fullName evidence="5">Nitrogen fixation protein FixH</fullName>
    </recommendedName>
</protein>
<evidence type="ECO:0000256" key="2">
    <source>
        <dbReference type="SAM" id="Phobius"/>
    </source>
</evidence>
<accession>A0ABY0CRE6</accession>
<evidence type="ECO:0000313" key="4">
    <source>
        <dbReference type="Proteomes" id="UP000282926"/>
    </source>
</evidence>
<evidence type="ECO:0000313" key="3">
    <source>
        <dbReference type="EMBL" id="RVU42758.1"/>
    </source>
</evidence>
<proteinExistence type="predicted"/>
<organism evidence="3 4">
    <name type="scientific">Lujinxingia sediminis</name>
    <dbReference type="NCBI Taxonomy" id="2480984"/>
    <lineage>
        <taxon>Bacteria</taxon>
        <taxon>Deltaproteobacteria</taxon>
        <taxon>Bradymonadales</taxon>
        <taxon>Lujinxingiaceae</taxon>
        <taxon>Lujinxingia</taxon>
    </lineage>
</organism>
<keyword evidence="4" id="KW-1185">Reference proteome</keyword>
<dbReference type="Pfam" id="PF05751">
    <property type="entry name" value="FixH"/>
    <property type="match status" value="1"/>
</dbReference>
<keyword evidence="2" id="KW-0472">Membrane</keyword>
<dbReference type="Proteomes" id="UP000282926">
    <property type="component" value="Unassembled WGS sequence"/>
</dbReference>
<dbReference type="InterPro" id="IPR008620">
    <property type="entry name" value="FixH"/>
</dbReference>
<name>A0ABY0CRE6_9DELT</name>
<keyword evidence="2" id="KW-0812">Transmembrane</keyword>
<gene>
    <name evidence="3" type="ORF">EA187_14700</name>
</gene>
<keyword evidence="2" id="KW-1133">Transmembrane helix</keyword>
<dbReference type="EMBL" id="SADD01000009">
    <property type="protein sequence ID" value="RVU42758.1"/>
    <property type="molecule type" value="Genomic_DNA"/>
</dbReference>
<feature type="region of interest" description="Disordered" evidence="1">
    <location>
        <begin position="1"/>
        <end position="25"/>
    </location>
</feature>